<accession>A0ABQ5EIZ0</accession>
<evidence type="ECO:0000313" key="2">
    <source>
        <dbReference type="EMBL" id="GJT50845.1"/>
    </source>
</evidence>
<reference evidence="2" key="1">
    <citation type="journal article" date="2022" name="Int. J. Mol. Sci.">
        <title>Draft Genome of Tanacetum Coccineum: Genomic Comparison of Closely Related Tanacetum-Family Plants.</title>
        <authorList>
            <person name="Yamashiro T."/>
            <person name="Shiraishi A."/>
            <person name="Nakayama K."/>
            <person name="Satake H."/>
        </authorList>
    </citation>
    <scope>NUCLEOTIDE SEQUENCE</scope>
</reference>
<dbReference type="EMBL" id="BQNB010016355">
    <property type="protein sequence ID" value="GJT50845.1"/>
    <property type="molecule type" value="Genomic_DNA"/>
</dbReference>
<reference evidence="2" key="2">
    <citation type="submission" date="2022-01" db="EMBL/GenBank/DDBJ databases">
        <authorList>
            <person name="Yamashiro T."/>
            <person name="Shiraishi A."/>
            <person name="Satake H."/>
            <person name="Nakayama K."/>
        </authorList>
    </citation>
    <scope>NUCLEOTIDE SEQUENCE</scope>
</reference>
<comment type="caution">
    <text evidence="2">The sequence shown here is derived from an EMBL/GenBank/DDBJ whole genome shotgun (WGS) entry which is preliminary data.</text>
</comment>
<organism evidence="2 3">
    <name type="scientific">Tanacetum coccineum</name>
    <dbReference type="NCBI Taxonomy" id="301880"/>
    <lineage>
        <taxon>Eukaryota</taxon>
        <taxon>Viridiplantae</taxon>
        <taxon>Streptophyta</taxon>
        <taxon>Embryophyta</taxon>
        <taxon>Tracheophyta</taxon>
        <taxon>Spermatophyta</taxon>
        <taxon>Magnoliopsida</taxon>
        <taxon>eudicotyledons</taxon>
        <taxon>Gunneridae</taxon>
        <taxon>Pentapetalae</taxon>
        <taxon>asterids</taxon>
        <taxon>campanulids</taxon>
        <taxon>Asterales</taxon>
        <taxon>Asteraceae</taxon>
        <taxon>Asteroideae</taxon>
        <taxon>Anthemideae</taxon>
        <taxon>Anthemidinae</taxon>
        <taxon>Tanacetum</taxon>
    </lineage>
</organism>
<protein>
    <submittedName>
        <fullName evidence="2">Uncharacterized protein</fullName>
    </submittedName>
</protein>
<feature type="compositionally biased region" description="Basic and acidic residues" evidence="1">
    <location>
        <begin position="103"/>
        <end position="117"/>
    </location>
</feature>
<dbReference type="Proteomes" id="UP001151760">
    <property type="component" value="Unassembled WGS sequence"/>
</dbReference>
<feature type="compositionally biased region" description="Basic residues" evidence="1">
    <location>
        <begin position="86"/>
        <end position="102"/>
    </location>
</feature>
<feature type="region of interest" description="Disordered" evidence="1">
    <location>
        <begin position="44"/>
        <end position="124"/>
    </location>
</feature>
<name>A0ABQ5EIZ0_9ASTR</name>
<keyword evidence="3" id="KW-1185">Reference proteome</keyword>
<sequence>MSTYLKNMGRYKYNLLKSKSYDEIQKLFDNEIKRVNTFIPMDSEVVKSKEGTEESSKRTEEEVESDKTKKAESSEQKAKGSIKISLGKKRAGKEHKQKSSKRQRMEDDKKTDEHEEAKEDDEAEIKKTYGEGLEGFYHLIRADGSTNRYSSMIRMLQSISREDLETLWKLVKTKYGNTRPQDDYERVFWGDLQVITAGTKVNAAGLQLLEDLLLSEGKAKIEKDPVMKRPRFDFQQKSSKKRSREDSDEDNAKKQKLEDDVEKKEKKYPLTQEMLSRMLSRRLEVDQESEMAFELLRILREYEKISRNNAITFNDAMICTMDSIRKYMLEIILHQQQTLHLLKQKTLMQTQEDHSNQTQALNSDSLKVDLVVKQNSCSEKEDSNSETASNKSATGMHLEFRTHNMSCFHAIKYKNVPKQKKDACIF</sequence>
<proteinExistence type="predicted"/>
<evidence type="ECO:0000313" key="3">
    <source>
        <dbReference type="Proteomes" id="UP001151760"/>
    </source>
</evidence>
<feature type="compositionally biased region" description="Basic and acidic residues" evidence="1">
    <location>
        <begin position="44"/>
        <end position="78"/>
    </location>
</feature>
<gene>
    <name evidence="2" type="ORF">Tco_0977002</name>
</gene>
<feature type="compositionally biased region" description="Basic and acidic residues" evidence="1">
    <location>
        <begin position="250"/>
        <end position="265"/>
    </location>
</feature>
<feature type="region of interest" description="Disordered" evidence="1">
    <location>
        <begin position="232"/>
        <end position="265"/>
    </location>
</feature>
<evidence type="ECO:0000256" key="1">
    <source>
        <dbReference type="SAM" id="MobiDB-lite"/>
    </source>
</evidence>